<evidence type="ECO:0000313" key="1">
    <source>
        <dbReference type="EMBL" id="RXJ74391.1"/>
    </source>
</evidence>
<dbReference type="Proteomes" id="UP000290287">
    <property type="component" value="Unassembled WGS sequence"/>
</dbReference>
<dbReference type="AlphaFoldDB" id="A0A4Q0YZ43"/>
<keyword evidence="2" id="KW-1185">Reference proteome</keyword>
<proteinExistence type="predicted"/>
<evidence type="ECO:0008006" key="3">
    <source>
        <dbReference type="Google" id="ProtNLM"/>
    </source>
</evidence>
<gene>
    <name evidence="1" type="ORF">CS022_04390</name>
</gene>
<dbReference type="RefSeq" id="WP_129121354.1">
    <property type="nucleotide sequence ID" value="NZ_PEIB01000003.1"/>
</dbReference>
<dbReference type="Pfam" id="PF11197">
    <property type="entry name" value="DUF2835"/>
    <property type="match status" value="1"/>
</dbReference>
<organism evidence="1 2">
    <name type="scientific">Veronia nyctiphanis</name>
    <dbReference type="NCBI Taxonomy" id="1278244"/>
    <lineage>
        <taxon>Bacteria</taxon>
        <taxon>Pseudomonadati</taxon>
        <taxon>Pseudomonadota</taxon>
        <taxon>Gammaproteobacteria</taxon>
        <taxon>Vibrionales</taxon>
        <taxon>Vibrionaceae</taxon>
        <taxon>Veronia</taxon>
    </lineage>
</organism>
<accession>A0A4Q0YZ43</accession>
<dbReference type="EMBL" id="PEIB01000003">
    <property type="protein sequence ID" value="RXJ74391.1"/>
    <property type="molecule type" value="Genomic_DNA"/>
</dbReference>
<reference evidence="1 2" key="1">
    <citation type="submission" date="2017-10" db="EMBL/GenBank/DDBJ databases">
        <title>Nyctiphanis sp. nov., isolated from the stomach of the euphausiid Nyctiphanes simplex (Hansen, 1911) in the Gulf of California.</title>
        <authorList>
            <person name="Gomez-Gil B."/>
            <person name="Aguilar-Mendez M."/>
            <person name="Lopez-Cortes A."/>
            <person name="Gomez-Gutierrez J."/>
            <person name="Roque A."/>
            <person name="Lang E."/>
            <person name="Gonzalez-Castillo A."/>
        </authorList>
    </citation>
    <scope>NUCLEOTIDE SEQUENCE [LARGE SCALE GENOMIC DNA]</scope>
    <source>
        <strain evidence="1 2">CAIM 600</strain>
    </source>
</reference>
<dbReference type="OrthoDB" id="5600793at2"/>
<protein>
    <recommendedName>
        <fullName evidence="3">DUF2835 domain-containing protein</fullName>
    </recommendedName>
</protein>
<evidence type="ECO:0000313" key="2">
    <source>
        <dbReference type="Proteomes" id="UP000290287"/>
    </source>
</evidence>
<dbReference type="InterPro" id="IPR021363">
    <property type="entry name" value="DUF2835"/>
</dbReference>
<sequence length="75" mass="8719">MDKLTYLFTVRISYAEYMQYYSGAASTVIVKTDAGHTLQLPAEKFRPFLTHSGIRGRFRLTADENKRFKQLELIN</sequence>
<name>A0A4Q0YZ43_9GAMM</name>
<comment type="caution">
    <text evidence="1">The sequence shown here is derived from an EMBL/GenBank/DDBJ whole genome shotgun (WGS) entry which is preliminary data.</text>
</comment>